<evidence type="ECO:0000313" key="16">
    <source>
        <dbReference type="Proteomes" id="UP000230251"/>
    </source>
</evidence>
<dbReference type="GO" id="GO:0000428">
    <property type="term" value="C:DNA-directed RNA polymerase complex"/>
    <property type="evidence" value="ECO:0007669"/>
    <property type="project" value="UniProtKB-KW"/>
</dbReference>
<keyword evidence="4 6" id="KW-0804">Transcription</keyword>
<evidence type="ECO:0000313" key="15">
    <source>
        <dbReference type="EMBL" id="PJC24281.1"/>
    </source>
</evidence>
<evidence type="ECO:0000259" key="13">
    <source>
        <dbReference type="Pfam" id="PF04565"/>
    </source>
</evidence>
<dbReference type="InterPro" id="IPR007642">
    <property type="entry name" value="RNA_pol_Rpb2_2"/>
</dbReference>
<dbReference type="Gene3D" id="2.30.150.10">
    <property type="entry name" value="DNA-directed RNA polymerase, beta subunit, external 1 domain"/>
    <property type="match status" value="1"/>
</dbReference>
<accession>A0A2M8ENL6</accession>
<dbReference type="SUPFAM" id="SSF64484">
    <property type="entry name" value="beta and beta-prime subunits of DNA dependent RNA-polymerase"/>
    <property type="match status" value="1"/>
</dbReference>
<feature type="domain" description="DNA-directed RNA polymerase subunit 2 hybrid-binding" evidence="9">
    <location>
        <begin position="599"/>
        <end position="984"/>
    </location>
</feature>
<protein>
    <recommendedName>
        <fullName evidence="6 8">DNA-directed RNA polymerase subunit beta</fullName>
        <shortName evidence="6">RNAP subunit beta</shortName>
        <ecNumber evidence="6 8">2.7.7.6</ecNumber>
    </recommendedName>
    <alternativeName>
        <fullName evidence="6">RNA polymerase subunit beta</fullName>
    </alternativeName>
    <alternativeName>
        <fullName evidence="6">Transcriptase subunit beta</fullName>
    </alternativeName>
</protein>
<dbReference type="InterPro" id="IPR007121">
    <property type="entry name" value="RNA_pol_bsu_CS"/>
</dbReference>
<dbReference type="PROSITE" id="PS01166">
    <property type="entry name" value="RNA_POL_BETA"/>
    <property type="match status" value="1"/>
</dbReference>
<evidence type="ECO:0000256" key="4">
    <source>
        <dbReference type="ARBA" id="ARBA00023163"/>
    </source>
</evidence>
<dbReference type="HAMAP" id="MF_01321">
    <property type="entry name" value="RNApol_bact_RpoB"/>
    <property type="match status" value="1"/>
</dbReference>
<dbReference type="Pfam" id="PF10385">
    <property type="entry name" value="RNA_pol_Rpb2_45"/>
    <property type="match status" value="1"/>
</dbReference>
<evidence type="ECO:0000259" key="12">
    <source>
        <dbReference type="Pfam" id="PF04563"/>
    </source>
</evidence>
<dbReference type="Gene3D" id="3.90.1800.10">
    <property type="entry name" value="RNA polymerase alpha subunit dimerisation domain"/>
    <property type="match status" value="1"/>
</dbReference>
<reference evidence="16" key="1">
    <citation type="submission" date="2017-09" db="EMBL/GenBank/DDBJ databases">
        <title>Depth-based differentiation of microbial function through sediment-hosted aquifers and enrichment of novel symbionts in the deep terrestrial subsurface.</title>
        <authorList>
            <person name="Probst A.J."/>
            <person name="Ladd B."/>
            <person name="Jarett J.K."/>
            <person name="Geller-Mcgrath D.E."/>
            <person name="Sieber C.M.K."/>
            <person name="Emerson J.B."/>
            <person name="Anantharaman K."/>
            <person name="Thomas B.C."/>
            <person name="Malmstrom R."/>
            <person name="Stieglmeier M."/>
            <person name="Klingl A."/>
            <person name="Woyke T."/>
            <person name="Ryan C.M."/>
            <person name="Banfield J.F."/>
        </authorList>
    </citation>
    <scope>NUCLEOTIDE SEQUENCE [LARGE SCALE GENOMIC DNA]</scope>
</reference>
<comment type="similarity">
    <text evidence="6 7">Belongs to the RNA polymerase beta chain family.</text>
</comment>
<comment type="subunit">
    <text evidence="6 8">The RNAP catalytic core consists of 2 alpha, 1 beta, 1 beta' and 1 omega subunit. When a sigma factor is associated with the core the holoenzyme is formed, which can initiate transcription.</text>
</comment>
<feature type="domain" description="RNA polymerase Rpb2" evidence="11">
    <location>
        <begin position="151"/>
        <end position="331"/>
    </location>
</feature>
<comment type="catalytic activity">
    <reaction evidence="5 6 8">
        <text>RNA(n) + a ribonucleoside 5'-triphosphate = RNA(n+1) + diphosphate</text>
        <dbReference type="Rhea" id="RHEA:21248"/>
        <dbReference type="Rhea" id="RHEA-COMP:14527"/>
        <dbReference type="Rhea" id="RHEA-COMP:17342"/>
        <dbReference type="ChEBI" id="CHEBI:33019"/>
        <dbReference type="ChEBI" id="CHEBI:61557"/>
        <dbReference type="ChEBI" id="CHEBI:140395"/>
        <dbReference type="EC" id="2.7.7.6"/>
    </reaction>
</comment>
<dbReference type="InterPro" id="IPR007120">
    <property type="entry name" value="DNA-dir_RNAP_su2_dom"/>
</dbReference>
<dbReference type="Pfam" id="PF00562">
    <property type="entry name" value="RNA_pol_Rpb2_6"/>
    <property type="match status" value="1"/>
</dbReference>
<evidence type="ECO:0000259" key="10">
    <source>
        <dbReference type="Pfam" id="PF04560"/>
    </source>
</evidence>
<feature type="domain" description="DNA-directed RNA polymerase beta subunit external 1" evidence="14">
    <location>
        <begin position="468"/>
        <end position="537"/>
    </location>
</feature>
<dbReference type="InterPro" id="IPR010243">
    <property type="entry name" value="RNA_pol_bsu_bac"/>
</dbReference>
<dbReference type="InterPro" id="IPR007641">
    <property type="entry name" value="RNA_pol_Rpb2_7"/>
</dbReference>
<dbReference type="Pfam" id="PF04565">
    <property type="entry name" value="RNA_pol_Rpb2_3"/>
    <property type="match status" value="1"/>
</dbReference>
<dbReference type="PANTHER" id="PTHR20856">
    <property type="entry name" value="DNA-DIRECTED RNA POLYMERASE I SUBUNIT 2"/>
    <property type="match status" value="1"/>
</dbReference>
<evidence type="ECO:0000256" key="5">
    <source>
        <dbReference type="ARBA" id="ARBA00048552"/>
    </source>
</evidence>
<dbReference type="FunFam" id="3.90.1800.10:FF:000001">
    <property type="entry name" value="DNA-directed RNA polymerase subunit beta"/>
    <property type="match status" value="1"/>
</dbReference>
<dbReference type="NCBIfam" id="NF001616">
    <property type="entry name" value="PRK00405.1"/>
    <property type="match status" value="1"/>
</dbReference>
<dbReference type="Gene3D" id="2.40.50.150">
    <property type="match status" value="1"/>
</dbReference>
<dbReference type="Gene3D" id="3.90.1110.10">
    <property type="entry name" value="RNA polymerase Rpb2, domain 2"/>
    <property type="match status" value="1"/>
</dbReference>
<sequence>MPKTALQERKYFSTIRDAMDLPNLIEIQKSSYDWFVSEGIQELLDEVSPIGDFIGRDLELSFVDFFIDEPKFDEATSKSKNITYEAPLRVRARLTNMRTKEVKEQEIFLGDLPVMTDRGTFIINGAERVVVSQLIRSAGAFFTAEAVRGRRYYGAKIIPNRGAWLEFETDSKNVLWVKIDRKRKVAVTSLMRAFGYTTDEEILALFKDVDTHPLNKYIEATIAKDASTNEEEGLKEVYKRIRPGDLATADNARQLIHSMFFNFDRYDLGSVGRYKFNTRFGKDNPEEGVTDEANRILKKEDLVDIISEIIRLNITQDEADDVDHLGNRRVRAVGELIQQRFRIGLARMERIVRDRMSTQDIESLTPGRLINARPVIGATREFFMSSQLSQFMDQTNPLAELEHKRRLSALGQGGLSRERAGFEVRDVHTTHYGRICPVQTPEGPNIGLVGQLASYARINKYGFVETPYRKVIQENGRAKITNEIEYLNAFREEKAITVPATVKTDEDGYIISEFVEARKYGEAKQVPVSEIGYMDVSTTQIVSVGTSLIPFLEHDDATRALMGSNMQRQAVPPIVPESPIIGTGREHRAAVDSGHVLVASDEGEVTEMDSGKIKILYKNEGEVIYTLNKFLRSNHSTSINQSPVVNVGDKVKKGDVLADGPSVQSGELALGQNMLVAFMSWDGYNYEDAIILSEKVVQADRFTTIHLEHLTLDVRDTKLGAEVITSDIPNVSEEKLKNLDSEGIIRIGAEVKSGDILVGKITPKGETELSAEEKLLRAIFGEKARDVRDSSLYLRHGNKGKVVDVKIFSREEGDNLSPGVLQSIQVTIADLRKMQVGDKMAGRHGNKGVVSRVVPVEDMPFAEDGRPVDVILTPLGVVSRMNLGQILEVHLGLAALKLGYKVASPVFAGAPEEMIREELKKAGYPEGGQVTMYDGRTGEPFDHLITIGVMYMLKLNHMIEDKMHQRSIGPYSLITQQPLGGKAQFGGQRFGEMEVWALEAYGAAHTLQEILTIKSDDVPGRSKAYEAIIKGEEIKKVNVPESFNVLMRELKGLCLDVELVKDGKKVDFDSTKTQDKR</sequence>
<feature type="domain" description="RNA polymerase Rpb2" evidence="10">
    <location>
        <begin position="986"/>
        <end position="1061"/>
    </location>
</feature>
<dbReference type="GO" id="GO:0006351">
    <property type="term" value="P:DNA-templated transcription"/>
    <property type="evidence" value="ECO:0007669"/>
    <property type="project" value="UniProtKB-UniRule"/>
</dbReference>
<comment type="function">
    <text evidence="6 8">DNA-dependent RNA polymerase catalyzes the transcription of DNA into RNA using the four ribonucleoside triphosphates as substrates.</text>
</comment>
<organism evidence="15 16">
    <name type="scientific">Candidatus Uhrbacteria bacterium CG_4_9_14_0_2_um_filter_41_50</name>
    <dbReference type="NCBI Taxonomy" id="1975031"/>
    <lineage>
        <taxon>Bacteria</taxon>
        <taxon>Candidatus Uhriibacteriota</taxon>
    </lineage>
</organism>
<dbReference type="EMBL" id="PFSI01000052">
    <property type="protein sequence ID" value="PJC24281.1"/>
    <property type="molecule type" value="Genomic_DNA"/>
</dbReference>
<dbReference type="Proteomes" id="UP000230251">
    <property type="component" value="Unassembled WGS sequence"/>
</dbReference>
<keyword evidence="3 6" id="KW-0548">Nucleotidyltransferase</keyword>
<dbReference type="Gene3D" id="2.40.270.10">
    <property type="entry name" value="DNA-directed RNA polymerase, subunit 2, domain 6"/>
    <property type="match status" value="2"/>
</dbReference>
<evidence type="ECO:0000256" key="7">
    <source>
        <dbReference type="RuleBase" id="RU000434"/>
    </source>
</evidence>
<feature type="domain" description="RNA polymerase Rpb2" evidence="13">
    <location>
        <begin position="390"/>
        <end position="458"/>
    </location>
</feature>
<dbReference type="Gene3D" id="3.90.1100.10">
    <property type="match status" value="1"/>
</dbReference>
<dbReference type="Gene3D" id="2.40.50.100">
    <property type="match status" value="1"/>
</dbReference>
<dbReference type="InterPro" id="IPR037033">
    <property type="entry name" value="DNA-dir_RNAP_su2_hyb_sf"/>
</dbReference>
<proteinExistence type="inferred from homology"/>
<evidence type="ECO:0000256" key="2">
    <source>
        <dbReference type="ARBA" id="ARBA00022679"/>
    </source>
</evidence>
<dbReference type="NCBIfam" id="TIGR02013">
    <property type="entry name" value="rpoB"/>
    <property type="match status" value="1"/>
</dbReference>
<dbReference type="Pfam" id="PF04561">
    <property type="entry name" value="RNA_pol_Rpb2_2"/>
    <property type="match status" value="1"/>
</dbReference>
<keyword evidence="1 6" id="KW-0240">DNA-directed RNA polymerase</keyword>
<evidence type="ECO:0000259" key="14">
    <source>
        <dbReference type="Pfam" id="PF10385"/>
    </source>
</evidence>
<evidence type="ECO:0000256" key="3">
    <source>
        <dbReference type="ARBA" id="ARBA00022695"/>
    </source>
</evidence>
<evidence type="ECO:0000256" key="1">
    <source>
        <dbReference type="ARBA" id="ARBA00022478"/>
    </source>
</evidence>
<name>A0A2M8ENL6_9BACT</name>
<gene>
    <name evidence="6 15" type="primary">rpoB</name>
    <name evidence="15" type="ORF">CO057_03620</name>
</gene>
<dbReference type="InterPro" id="IPR015712">
    <property type="entry name" value="DNA-dir_RNA_pol_su2"/>
</dbReference>
<evidence type="ECO:0000259" key="9">
    <source>
        <dbReference type="Pfam" id="PF00562"/>
    </source>
</evidence>
<dbReference type="InterPro" id="IPR007645">
    <property type="entry name" value="RNA_pol_Rpb2_3"/>
</dbReference>
<dbReference type="Pfam" id="PF04563">
    <property type="entry name" value="RNA_pol_Rpb2_1"/>
    <property type="match status" value="1"/>
</dbReference>
<comment type="caution">
    <text evidence="15">The sequence shown here is derived from an EMBL/GenBank/DDBJ whole genome shotgun (WGS) entry which is preliminary data.</text>
</comment>
<evidence type="ECO:0000256" key="8">
    <source>
        <dbReference type="RuleBase" id="RU363031"/>
    </source>
</evidence>
<dbReference type="AlphaFoldDB" id="A0A2M8ENL6"/>
<dbReference type="InterPro" id="IPR042107">
    <property type="entry name" value="DNA-dir_RNA_pol_bsu_ext_1_sf"/>
</dbReference>
<keyword evidence="2 6" id="KW-0808">Transferase</keyword>
<dbReference type="InterPro" id="IPR019462">
    <property type="entry name" value="DNA-dir_RNA_pol_bsu_external_1"/>
</dbReference>
<dbReference type="CDD" id="cd00653">
    <property type="entry name" value="RNA_pol_B_RPB2"/>
    <property type="match status" value="1"/>
</dbReference>
<feature type="domain" description="RNA polymerase beta subunit protrusion" evidence="12">
    <location>
        <begin position="23"/>
        <end position="375"/>
    </location>
</feature>
<evidence type="ECO:0000256" key="6">
    <source>
        <dbReference type="HAMAP-Rule" id="MF_01321"/>
    </source>
</evidence>
<dbReference type="InterPro" id="IPR037034">
    <property type="entry name" value="RNA_pol_Rpb2_2_sf"/>
</dbReference>
<dbReference type="InterPro" id="IPR007644">
    <property type="entry name" value="RNA_pol_bsu_protrusion"/>
</dbReference>
<dbReference type="InterPro" id="IPR014724">
    <property type="entry name" value="RNA_pol_RPB2_OB-fold"/>
</dbReference>
<dbReference type="GO" id="GO:0032549">
    <property type="term" value="F:ribonucleoside binding"/>
    <property type="evidence" value="ECO:0007669"/>
    <property type="project" value="InterPro"/>
</dbReference>
<dbReference type="Pfam" id="PF04560">
    <property type="entry name" value="RNA_pol_Rpb2_7"/>
    <property type="match status" value="1"/>
</dbReference>
<evidence type="ECO:0000259" key="11">
    <source>
        <dbReference type="Pfam" id="PF04561"/>
    </source>
</evidence>
<dbReference type="GO" id="GO:0003899">
    <property type="term" value="F:DNA-directed RNA polymerase activity"/>
    <property type="evidence" value="ECO:0007669"/>
    <property type="project" value="UniProtKB-UniRule"/>
</dbReference>
<dbReference type="GO" id="GO:0003677">
    <property type="term" value="F:DNA binding"/>
    <property type="evidence" value="ECO:0007669"/>
    <property type="project" value="UniProtKB-UniRule"/>
</dbReference>
<dbReference type="EC" id="2.7.7.6" evidence="6 8"/>